<dbReference type="Proteomes" id="UP000185491">
    <property type="component" value="Chromosome"/>
</dbReference>
<evidence type="ECO:0000313" key="1">
    <source>
        <dbReference type="EMBL" id="APT92655.1"/>
    </source>
</evidence>
<dbReference type="Gene3D" id="1.10.357.10">
    <property type="entry name" value="Tetracycline Repressor, domain 2"/>
    <property type="match status" value="1"/>
</dbReference>
<dbReference type="RefSeq" id="WP_075734347.1">
    <property type="nucleotide sequence ID" value="NZ_CP009249.1"/>
</dbReference>
<gene>
    <name evidence="1" type="ORF">CPHO_06830</name>
</gene>
<sequence>MTLTARQRELRQALRRDFLAEGFENFTIDGAVKRYHCSKSTLYALGNSRDNIIRAILVDFFKDITTQTKPRLDLPAPQALEQYFTDIAAALAPASPQFMRDCAREDVAQRVYSHNTKGAVENIRAMLDKGVKHGEFHASSLPFLPHLVQRAMEDIQRGIYQDTVSSAAAYAAFGELLIRGLTTPEARKI</sequence>
<dbReference type="KEGG" id="cpho:CPHO_06830"/>
<keyword evidence="2" id="KW-1185">Reference proteome</keyword>
<dbReference type="InterPro" id="IPR009057">
    <property type="entry name" value="Homeodomain-like_sf"/>
</dbReference>
<proteinExistence type="predicted"/>
<dbReference type="OrthoDB" id="5181477at2"/>
<accession>A0A1L7D3H6</accession>
<dbReference type="STRING" id="161895.CPHO_06830"/>
<dbReference type="AlphaFoldDB" id="A0A1L7D3H6"/>
<organism evidence="1 2">
    <name type="scientific">Corynebacterium phocae</name>
    <dbReference type="NCBI Taxonomy" id="161895"/>
    <lineage>
        <taxon>Bacteria</taxon>
        <taxon>Bacillati</taxon>
        <taxon>Actinomycetota</taxon>
        <taxon>Actinomycetes</taxon>
        <taxon>Mycobacteriales</taxon>
        <taxon>Corynebacteriaceae</taxon>
        <taxon>Corynebacterium</taxon>
    </lineage>
</organism>
<protein>
    <submittedName>
        <fullName evidence="1">Transcriptional regulator</fullName>
    </submittedName>
</protein>
<dbReference type="SUPFAM" id="SSF46689">
    <property type="entry name" value="Homeodomain-like"/>
    <property type="match status" value="1"/>
</dbReference>
<reference evidence="1 2" key="1">
    <citation type="submission" date="2014-08" db="EMBL/GenBank/DDBJ databases">
        <title>Complete genome sequence of Corynebacterium phocae M408/89/1(T)(=DSM 44612(T)), isolated from the common seal (Phoca vitulina).</title>
        <authorList>
            <person name="Ruckert C."/>
            <person name="Albersmeier A."/>
            <person name="Winkler A."/>
            <person name="Kalinowski J."/>
        </authorList>
    </citation>
    <scope>NUCLEOTIDE SEQUENCE [LARGE SCALE GENOMIC DNA]</scope>
    <source>
        <strain evidence="1 2">M408/89/1</strain>
    </source>
</reference>
<evidence type="ECO:0000313" key="2">
    <source>
        <dbReference type="Proteomes" id="UP000185491"/>
    </source>
</evidence>
<dbReference type="EMBL" id="CP009249">
    <property type="protein sequence ID" value="APT92655.1"/>
    <property type="molecule type" value="Genomic_DNA"/>
</dbReference>
<name>A0A1L7D3H6_9CORY</name>